<dbReference type="GO" id="GO:0046872">
    <property type="term" value="F:metal ion binding"/>
    <property type="evidence" value="ECO:0007669"/>
    <property type="project" value="UniProtKB-KW"/>
</dbReference>
<dbReference type="PANTHER" id="PTHR22930">
    <property type="match status" value="1"/>
</dbReference>
<comment type="caution">
    <text evidence="9">The sequence shown here is derived from an EMBL/GenBank/DDBJ whole genome shotgun (WGS) entry which is preliminary data.</text>
</comment>
<organism evidence="9 10">
    <name type="scientific">Batillaria attramentaria</name>
    <dbReference type="NCBI Taxonomy" id="370345"/>
    <lineage>
        <taxon>Eukaryota</taxon>
        <taxon>Metazoa</taxon>
        <taxon>Spiralia</taxon>
        <taxon>Lophotrochozoa</taxon>
        <taxon>Mollusca</taxon>
        <taxon>Gastropoda</taxon>
        <taxon>Caenogastropoda</taxon>
        <taxon>Sorbeoconcha</taxon>
        <taxon>Cerithioidea</taxon>
        <taxon>Batillariidae</taxon>
        <taxon>Batillaria</taxon>
    </lineage>
</organism>
<feature type="domain" description="DDE Tnp4" evidence="8">
    <location>
        <begin position="108"/>
        <end position="259"/>
    </location>
</feature>
<keyword evidence="5" id="KW-0479">Metal-binding</keyword>
<evidence type="ECO:0000256" key="5">
    <source>
        <dbReference type="ARBA" id="ARBA00022723"/>
    </source>
</evidence>
<evidence type="ECO:0000313" key="9">
    <source>
        <dbReference type="EMBL" id="KAK7480886.1"/>
    </source>
</evidence>
<evidence type="ECO:0000256" key="6">
    <source>
        <dbReference type="ARBA" id="ARBA00022801"/>
    </source>
</evidence>
<comment type="similarity">
    <text evidence="3">Belongs to the HARBI1 family.</text>
</comment>
<evidence type="ECO:0000313" key="10">
    <source>
        <dbReference type="Proteomes" id="UP001519460"/>
    </source>
</evidence>
<dbReference type="EMBL" id="JACVVK020000272">
    <property type="protein sequence ID" value="KAK7480886.1"/>
    <property type="molecule type" value="Genomic_DNA"/>
</dbReference>
<evidence type="ECO:0000256" key="4">
    <source>
        <dbReference type="ARBA" id="ARBA00022722"/>
    </source>
</evidence>
<accession>A0ABD0K1Y0</accession>
<evidence type="ECO:0000256" key="2">
    <source>
        <dbReference type="ARBA" id="ARBA00004123"/>
    </source>
</evidence>
<dbReference type="GO" id="GO:0004518">
    <property type="term" value="F:nuclease activity"/>
    <property type="evidence" value="ECO:0007669"/>
    <property type="project" value="UniProtKB-KW"/>
</dbReference>
<evidence type="ECO:0000259" key="8">
    <source>
        <dbReference type="Pfam" id="PF13359"/>
    </source>
</evidence>
<dbReference type="GO" id="GO:0016787">
    <property type="term" value="F:hydrolase activity"/>
    <property type="evidence" value="ECO:0007669"/>
    <property type="project" value="UniProtKB-KW"/>
</dbReference>
<reference evidence="9 10" key="1">
    <citation type="journal article" date="2023" name="Sci. Data">
        <title>Genome assembly of the Korean intertidal mud-creeper Batillaria attramentaria.</title>
        <authorList>
            <person name="Patra A.K."/>
            <person name="Ho P.T."/>
            <person name="Jun S."/>
            <person name="Lee S.J."/>
            <person name="Kim Y."/>
            <person name="Won Y.J."/>
        </authorList>
    </citation>
    <scope>NUCLEOTIDE SEQUENCE [LARGE SCALE GENOMIC DNA]</scope>
    <source>
        <strain evidence="9">Wonlab-2016</strain>
    </source>
</reference>
<dbReference type="Pfam" id="PF13359">
    <property type="entry name" value="DDE_Tnp_4"/>
    <property type="match status" value="1"/>
</dbReference>
<evidence type="ECO:0000256" key="1">
    <source>
        <dbReference type="ARBA" id="ARBA00001968"/>
    </source>
</evidence>
<comment type="cofactor">
    <cofactor evidence="1">
        <name>a divalent metal cation</name>
        <dbReference type="ChEBI" id="CHEBI:60240"/>
    </cofactor>
</comment>
<proteinExistence type="inferred from homology"/>
<dbReference type="Proteomes" id="UP001519460">
    <property type="component" value="Unassembled WGS sequence"/>
</dbReference>
<gene>
    <name evidence="9" type="ORF">BaRGS_00027887</name>
</gene>
<keyword evidence="4" id="KW-0540">Nuclease</keyword>
<dbReference type="AlphaFoldDB" id="A0ABD0K1Y0"/>
<comment type="subcellular location">
    <subcellularLocation>
        <location evidence="2">Nucleus</location>
    </subcellularLocation>
</comment>
<evidence type="ECO:0000256" key="7">
    <source>
        <dbReference type="ARBA" id="ARBA00023242"/>
    </source>
</evidence>
<dbReference type="GO" id="GO:0005634">
    <property type="term" value="C:nucleus"/>
    <property type="evidence" value="ECO:0007669"/>
    <property type="project" value="UniProtKB-SubCell"/>
</dbReference>
<name>A0ABD0K1Y0_9CAEN</name>
<dbReference type="InterPro" id="IPR027806">
    <property type="entry name" value="HARBI1_dom"/>
</dbReference>
<keyword evidence="10" id="KW-1185">Reference proteome</keyword>
<sequence length="267" mass="30448">MRMMCFVYCAQELCEWIAPQLPKERTLTVEKKLLATIWMISNKDSYRDVADRFAINKGTLHQVVMMVCTALTGLHNDVIKWPGHWQLPALAEQFGERCGFPGVVGATDGTYINILGPSDDRDAYINRKGRPSIQLQAVCTKSLLFIDVCAGWPGSVHDSRVFFNSPLRRKLQNGVLPPQYHLLGDSAYQLQGYLMVPFRDNGHLTVLEKKYNMAQSSTRVEIERAFGLLKGKFRRLKELEMTKVQDIPAVIFAACVLHNFINFEQWH</sequence>
<protein>
    <recommendedName>
        <fullName evidence="8">DDE Tnp4 domain-containing protein</fullName>
    </recommendedName>
</protein>
<keyword evidence="7" id="KW-0539">Nucleus</keyword>
<dbReference type="PANTHER" id="PTHR22930:SF85">
    <property type="entry name" value="GH03217P-RELATED"/>
    <property type="match status" value="1"/>
</dbReference>
<evidence type="ECO:0000256" key="3">
    <source>
        <dbReference type="ARBA" id="ARBA00006958"/>
    </source>
</evidence>
<dbReference type="InterPro" id="IPR045249">
    <property type="entry name" value="HARBI1-like"/>
</dbReference>
<keyword evidence="6" id="KW-0378">Hydrolase</keyword>